<evidence type="ECO:0000256" key="1">
    <source>
        <dbReference type="SAM" id="MobiDB-lite"/>
    </source>
</evidence>
<dbReference type="EMBL" id="MU003984">
    <property type="protein sequence ID" value="KAF2715843.1"/>
    <property type="molecule type" value="Genomic_DNA"/>
</dbReference>
<proteinExistence type="predicted"/>
<dbReference type="AlphaFoldDB" id="A0A9P4UJK6"/>
<keyword evidence="3" id="KW-1185">Reference proteome</keyword>
<accession>A0A9P4UJK6</accession>
<gene>
    <name evidence="2" type="ORF">K431DRAFT_308291</name>
</gene>
<comment type="caution">
    <text evidence="2">The sequence shown here is derived from an EMBL/GenBank/DDBJ whole genome shotgun (WGS) entry which is preliminary data.</text>
</comment>
<name>A0A9P4UJK6_9PEZI</name>
<dbReference type="Proteomes" id="UP000799441">
    <property type="component" value="Unassembled WGS sequence"/>
</dbReference>
<organism evidence="2 3">
    <name type="scientific">Polychaeton citri CBS 116435</name>
    <dbReference type="NCBI Taxonomy" id="1314669"/>
    <lineage>
        <taxon>Eukaryota</taxon>
        <taxon>Fungi</taxon>
        <taxon>Dikarya</taxon>
        <taxon>Ascomycota</taxon>
        <taxon>Pezizomycotina</taxon>
        <taxon>Dothideomycetes</taxon>
        <taxon>Dothideomycetidae</taxon>
        <taxon>Capnodiales</taxon>
        <taxon>Capnodiaceae</taxon>
        <taxon>Polychaeton</taxon>
    </lineage>
</organism>
<evidence type="ECO:0000313" key="3">
    <source>
        <dbReference type="Proteomes" id="UP000799441"/>
    </source>
</evidence>
<reference evidence="2" key="1">
    <citation type="journal article" date="2020" name="Stud. Mycol.">
        <title>101 Dothideomycetes genomes: a test case for predicting lifestyles and emergence of pathogens.</title>
        <authorList>
            <person name="Haridas S."/>
            <person name="Albert R."/>
            <person name="Binder M."/>
            <person name="Bloem J."/>
            <person name="Labutti K."/>
            <person name="Salamov A."/>
            <person name="Andreopoulos B."/>
            <person name="Baker S."/>
            <person name="Barry K."/>
            <person name="Bills G."/>
            <person name="Bluhm B."/>
            <person name="Cannon C."/>
            <person name="Castanera R."/>
            <person name="Culley D."/>
            <person name="Daum C."/>
            <person name="Ezra D."/>
            <person name="Gonzalez J."/>
            <person name="Henrissat B."/>
            <person name="Kuo A."/>
            <person name="Liang C."/>
            <person name="Lipzen A."/>
            <person name="Lutzoni F."/>
            <person name="Magnuson J."/>
            <person name="Mondo S."/>
            <person name="Nolan M."/>
            <person name="Ohm R."/>
            <person name="Pangilinan J."/>
            <person name="Park H.-J."/>
            <person name="Ramirez L."/>
            <person name="Alfaro M."/>
            <person name="Sun H."/>
            <person name="Tritt A."/>
            <person name="Yoshinaga Y."/>
            <person name="Zwiers L.-H."/>
            <person name="Turgeon B."/>
            <person name="Goodwin S."/>
            <person name="Spatafora J."/>
            <person name="Crous P."/>
            <person name="Grigoriev I."/>
        </authorList>
    </citation>
    <scope>NUCLEOTIDE SEQUENCE</scope>
    <source>
        <strain evidence="2">CBS 116435</strain>
    </source>
</reference>
<evidence type="ECO:0000313" key="2">
    <source>
        <dbReference type="EMBL" id="KAF2715843.1"/>
    </source>
</evidence>
<feature type="region of interest" description="Disordered" evidence="1">
    <location>
        <begin position="70"/>
        <end position="103"/>
    </location>
</feature>
<sequence>MIAKYGVDYNKLEREQCNYYKYGNRPNYYVLHIFFASRARHIKRLYHKYKRAYTRAGDATAYYANYIAPKNRVNRDNPPKSSNREDYNSSNDSGATLRLRHDN</sequence>
<protein>
    <submittedName>
        <fullName evidence="2">Uncharacterized protein</fullName>
    </submittedName>
</protein>
<feature type="compositionally biased region" description="Basic and acidic residues" evidence="1">
    <location>
        <begin position="73"/>
        <end position="87"/>
    </location>
</feature>